<dbReference type="Pfam" id="PF03816">
    <property type="entry name" value="LytR_cpsA_psr"/>
    <property type="match status" value="1"/>
</dbReference>
<evidence type="ECO:0000256" key="9">
    <source>
        <dbReference type="ARBA" id="ARBA00023163"/>
    </source>
</evidence>
<dbReference type="AlphaFoldDB" id="A0A942YY50"/>
<keyword evidence="5" id="KW-0735">Signal-anchor</keyword>
<dbReference type="InterPro" id="IPR004474">
    <property type="entry name" value="LytR_CpsA_psr"/>
</dbReference>
<evidence type="ECO:0000256" key="7">
    <source>
        <dbReference type="ARBA" id="ARBA00023015"/>
    </source>
</evidence>
<dbReference type="GO" id="GO:0071555">
    <property type="term" value="P:cell wall organization"/>
    <property type="evidence" value="ECO:0007669"/>
    <property type="project" value="UniProtKB-KW"/>
</dbReference>
<name>A0A942YY50_9BACI</name>
<evidence type="ECO:0000259" key="12">
    <source>
        <dbReference type="Pfam" id="PF03816"/>
    </source>
</evidence>
<keyword evidence="7" id="KW-0805">Transcription regulation</keyword>
<dbReference type="Gene3D" id="3.40.630.190">
    <property type="entry name" value="LCP protein"/>
    <property type="match status" value="1"/>
</dbReference>
<keyword evidence="8" id="KW-0472">Membrane</keyword>
<dbReference type="NCBIfam" id="TIGR00350">
    <property type="entry name" value="lytR_cpsA_psr"/>
    <property type="match status" value="1"/>
</dbReference>
<evidence type="ECO:0000256" key="3">
    <source>
        <dbReference type="ARBA" id="ARBA00022475"/>
    </source>
</evidence>
<evidence type="ECO:0000256" key="6">
    <source>
        <dbReference type="ARBA" id="ARBA00022989"/>
    </source>
</evidence>
<organism evidence="13 14">
    <name type="scientific">Neobacillus rhizophilus</name>
    <dbReference type="NCBI Taxonomy" id="2833579"/>
    <lineage>
        <taxon>Bacteria</taxon>
        <taxon>Bacillati</taxon>
        <taxon>Bacillota</taxon>
        <taxon>Bacilli</taxon>
        <taxon>Bacillales</taxon>
        <taxon>Bacillaceae</taxon>
        <taxon>Neobacillus</taxon>
    </lineage>
</organism>
<dbReference type="RefSeq" id="WP_213119093.1">
    <property type="nucleotide sequence ID" value="NZ_JAGYPF010000004.1"/>
</dbReference>
<accession>A0A942YY50</accession>
<evidence type="ECO:0000256" key="10">
    <source>
        <dbReference type="ARBA" id="ARBA00037178"/>
    </source>
</evidence>
<evidence type="ECO:0000256" key="2">
    <source>
        <dbReference type="ARBA" id="ARBA00006068"/>
    </source>
</evidence>
<gene>
    <name evidence="13" type="ORF">KHA99_19110</name>
</gene>
<comment type="subcellular location">
    <subcellularLocation>
        <location evidence="1">Cell membrane</location>
        <topology evidence="1">Single-pass type II membrane protein</topology>
    </subcellularLocation>
</comment>
<evidence type="ECO:0000256" key="11">
    <source>
        <dbReference type="ARBA" id="ARBA00040752"/>
    </source>
</evidence>
<keyword evidence="14" id="KW-1185">Reference proteome</keyword>
<comment type="similarity">
    <text evidence="2">Belongs to the LytR/CpsA/Psr (LCP) family.</text>
</comment>
<keyword evidence="6" id="KW-1133">Transmembrane helix</keyword>
<evidence type="ECO:0000256" key="4">
    <source>
        <dbReference type="ARBA" id="ARBA00022692"/>
    </source>
</evidence>
<evidence type="ECO:0000256" key="5">
    <source>
        <dbReference type="ARBA" id="ARBA00022968"/>
    </source>
</evidence>
<dbReference type="InterPro" id="IPR050922">
    <property type="entry name" value="LytR/CpsA/Psr_CW_biosynth"/>
</dbReference>
<evidence type="ECO:0000313" key="14">
    <source>
        <dbReference type="Proteomes" id="UP000679749"/>
    </source>
</evidence>
<evidence type="ECO:0000313" key="13">
    <source>
        <dbReference type="EMBL" id="MBS4214561.1"/>
    </source>
</evidence>
<dbReference type="PANTHER" id="PTHR33392:SF8">
    <property type="entry name" value="REGULATORY PROTEIN MSRR"/>
    <property type="match status" value="1"/>
</dbReference>
<evidence type="ECO:0000256" key="8">
    <source>
        <dbReference type="ARBA" id="ARBA00023136"/>
    </source>
</evidence>
<evidence type="ECO:0000256" key="1">
    <source>
        <dbReference type="ARBA" id="ARBA00004401"/>
    </source>
</evidence>
<dbReference type="Proteomes" id="UP000679749">
    <property type="component" value="Unassembled WGS sequence"/>
</dbReference>
<dbReference type="GO" id="GO:0005886">
    <property type="term" value="C:plasma membrane"/>
    <property type="evidence" value="ECO:0007669"/>
    <property type="project" value="UniProtKB-SubCell"/>
</dbReference>
<comment type="caution">
    <text evidence="13">The sequence shown here is derived from an EMBL/GenBank/DDBJ whole genome shotgun (WGS) entry which is preliminary data.</text>
</comment>
<dbReference type="PANTHER" id="PTHR33392">
    <property type="entry name" value="POLYISOPRENYL-TEICHOIC ACID--PEPTIDOGLYCAN TEICHOIC ACID TRANSFERASE TAGU"/>
    <property type="match status" value="1"/>
</dbReference>
<keyword evidence="4" id="KW-0812">Transmembrane</keyword>
<sequence length="311" mass="34877">MERMQRRKKRVKWTRIILLILLLMIGSVGAYATYQYKQGVSLAEGGKFKDDTKKAKAFQGEDVKFGRINVLLLGSDSRGEEHARTDSIMIAHYDQDTHQSKLISIMRDTYVNIPGHGKQKINAAYAYGGPELLRQTIKENFDIDLNYYAIVDFEGFSKIADIIAPDGIEVDVPSKMSYGIGTTIEPGKQTLHGDKLLGYVRFRHDKLSDFGRVQRQQEVIGKLKDQAMNVGSILKLPKMLGVINPYVDTNLDTPTLLSLGKDLLTNQSNDIKTMRIPVDGSYTNKQFNNVGAVLSINLEQNESALNDFLSL</sequence>
<feature type="domain" description="Cell envelope-related transcriptional attenuator" evidence="12">
    <location>
        <begin position="84"/>
        <end position="227"/>
    </location>
</feature>
<reference evidence="13" key="1">
    <citation type="submission" date="2021-05" db="EMBL/GenBank/DDBJ databases">
        <title>Novel Bacillus species.</title>
        <authorList>
            <person name="Liu G."/>
        </authorList>
    </citation>
    <scope>NUCLEOTIDE SEQUENCE</scope>
    <source>
        <strain evidence="13">FJAT-49825</strain>
    </source>
</reference>
<keyword evidence="9" id="KW-0804">Transcription</keyword>
<proteinExistence type="inferred from homology"/>
<keyword evidence="3" id="KW-1003">Cell membrane</keyword>
<protein>
    <recommendedName>
        <fullName evidence="11">Regulatory protein MsrR</fullName>
    </recommendedName>
</protein>
<dbReference type="EMBL" id="JAGYPF010000004">
    <property type="protein sequence ID" value="MBS4214561.1"/>
    <property type="molecule type" value="Genomic_DNA"/>
</dbReference>
<comment type="function">
    <text evidence="10">Involved in SarA attenuation. Affects resistance to oxacillin and teicoplanin, as well as the synthesis of virulence factors.</text>
</comment>